<name>A7RSP5_NEMVE</name>
<evidence type="ECO:0000259" key="9">
    <source>
        <dbReference type="PROSITE" id="PS51864"/>
    </source>
</evidence>
<dbReference type="FunFam" id="3.40.390.10:FF:000077">
    <property type="entry name" value="Metalloendopeptidase"/>
    <property type="match status" value="1"/>
</dbReference>
<feature type="non-terminal residue" evidence="10">
    <location>
        <position position="1"/>
    </location>
</feature>
<organism evidence="10 11">
    <name type="scientific">Nematostella vectensis</name>
    <name type="common">Starlet sea anemone</name>
    <dbReference type="NCBI Taxonomy" id="45351"/>
    <lineage>
        <taxon>Eukaryota</taxon>
        <taxon>Metazoa</taxon>
        <taxon>Cnidaria</taxon>
        <taxon>Anthozoa</taxon>
        <taxon>Hexacorallia</taxon>
        <taxon>Actiniaria</taxon>
        <taxon>Edwardsiidae</taxon>
        <taxon>Nematostella</taxon>
    </lineage>
</organism>
<keyword evidence="3 6" id="KW-0645">Protease</keyword>
<dbReference type="PRINTS" id="PR00480">
    <property type="entry name" value="ASTACIN"/>
</dbReference>
<reference evidence="10 11" key="1">
    <citation type="journal article" date="2007" name="Science">
        <title>Sea anemone genome reveals ancestral eumetazoan gene repertoire and genomic organization.</title>
        <authorList>
            <person name="Putnam N.H."/>
            <person name="Srivastava M."/>
            <person name="Hellsten U."/>
            <person name="Dirks B."/>
            <person name="Chapman J."/>
            <person name="Salamov A."/>
            <person name="Terry A."/>
            <person name="Shapiro H."/>
            <person name="Lindquist E."/>
            <person name="Kapitonov V.V."/>
            <person name="Jurka J."/>
            <person name="Genikhovich G."/>
            <person name="Grigoriev I.V."/>
            <person name="Lucas S.M."/>
            <person name="Steele R.E."/>
            <person name="Finnerty J.R."/>
            <person name="Technau U."/>
            <person name="Martindale M.Q."/>
            <person name="Rokhsar D.S."/>
        </authorList>
    </citation>
    <scope>NUCLEOTIDE SEQUENCE [LARGE SCALE GENOMIC DNA]</scope>
    <source>
        <strain evidence="11">CH2 X CH6</strain>
    </source>
</reference>
<dbReference type="HOGENOM" id="CLU_017286_4_0_1"/>
<dbReference type="STRING" id="45351.A7RSP5"/>
<evidence type="ECO:0000256" key="2">
    <source>
        <dbReference type="ARBA" id="ARBA00022656"/>
    </source>
</evidence>
<evidence type="ECO:0000256" key="5">
    <source>
        <dbReference type="PROSITE-ProRule" id="PRU01005"/>
    </source>
</evidence>
<feature type="binding site" evidence="6">
    <location>
        <position position="84"/>
    </location>
    <ligand>
        <name>Zn(2+)</name>
        <dbReference type="ChEBI" id="CHEBI:29105"/>
        <note>catalytic</note>
    </ligand>
</feature>
<dbReference type="SMART" id="SM00235">
    <property type="entry name" value="ZnMc"/>
    <property type="match status" value="1"/>
</dbReference>
<dbReference type="GO" id="GO:0006508">
    <property type="term" value="P:proteolysis"/>
    <property type="evidence" value="ECO:0007669"/>
    <property type="project" value="UniProtKB-KW"/>
</dbReference>
<dbReference type="SMART" id="SM00254">
    <property type="entry name" value="ShKT"/>
    <property type="match status" value="1"/>
</dbReference>
<keyword evidence="6 7" id="KW-0479">Metal-binding</keyword>
<dbReference type="Pfam" id="PF01400">
    <property type="entry name" value="Astacin"/>
    <property type="match status" value="1"/>
</dbReference>
<dbReference type="CDD" id="cd04280">
    <property type="entry name" value="ZnMc_astacin_like"/>
    <property type="match status" value="1"/>
</dbReference>
<feature type="active site" evidence="6">
    <location>
        <position position="75"/>
    </location>
</feature>
<protein>
    <recommendedName>
        <fullName evidence="7">Metalloendopeptidase</fullName>
        <ecNumber evidence="7">3.4.24.-</ecNumber>
    </recommendedName>
</protein>
<keyword evidence="6" id="KW-1015">Disulfide bond</keyword>
<evidence type="ECO:0000256" key="3">
    <source>
        <dbReference type="ARBA" id="ARBA00022670"/>
    </source>
</evidence>
<feature type="domain" description="Peptidase M12A" evidence="9">
    <location>
        <begin position="1"/>
        <end position="177"/>
    </location>
</feature>
<dbReference type="PROSITE" id="PS51864">
    <property type="entry name" value="ASTACIN"/>
    <property type="match status" value="1"/>
</dbReference>
<evidence type="ECO:0000256" key="6">
    <source>
        <dbReference type="PROSITE-ProRule" id="PRU01211"/>
    </source>
</evidence>
<accession>A7RSP5</accession>
<feature type="disulfide bond" evidence="6">
    <location>
        <begin position="44"/>
        <end position="66"/>
    </location>
</feature>
<evidence type="ECO:0000259" key="8">
    <source>
        <dbReference type="PROSITE" id="PS51670"/>
    </source>
</evidence>
<dbReference type="InParanoid" id="A7RSP5"/>
<comment type="caution">
    <text evidence="5">Lacks conserved residue(s) required for the propagation of feature annotation.</text>
</comment>
<keyword evidence="6 7" id="KW-0482">Metalloprotease</keyword>
<dbReference type="Proteomes" id="UP000001593">
    <property type="component" value="Unassembled WGS sequence"/>
</dbReference>
<evidence type="ECO:0000256" key="1">
    <source>
        <dbReference type="ARBA" id="ARBA00002657"/>
    </source>
</evidence>
<dbReference type="OMA" id="VEWENIS"/>
<dbReference type="EMBL" id="DS469535">
    <property type="protein sequence ID" value="EDO45453.1"/>
    <property type="molecule type" value="Genomic_DNA"/>
</dbReference>
<evidence type="ECO:0000256" key="4">
    <source>
        <dbReference type="ARBA" id="ARBA00022801"/>
    </source>
</evidence>
<proteinExistence type="predicted"/>
<dbReference type="PANTHER" id="PTHR10127:SF873">
    <property type="entry name" value="METALLOENDOPEPTIDASE"/>
    <property type="match status" value="1"/>
</dbReference>
<comment type="function">
    <text evidence="1">Metalloprotease.</text>
</comment>
<feature type="non-terminal residue" evidence="10">
    <location>
        <position position="222"/>
    </location>
</feature>
<keyword evidence="11" id="KW-1185">Reference proteome</keyword>
<dbReference type="Pfam" id="PF01549">
    <property type="entry name" value="ShK"/>
    <property type="match status" value="1"/>
</dbReference>
<dbReference type="GO" id="GO:0005615">
    <property type="term" value="C:extracellular space"/>
    <property type="evidence" value="ECO:0000318"/>
    <property type="project" value="GO_Central"/>
</dbReference>
<dbReference type="GO" id="GO:0090729">
    <property type="term" value="F:toxin activity"/>
    <property type="evidence" value="ECO:0007669"/>
    <property type="project" value="UniProtKB-KW"/>
</dbReference>
<feature type="domain" description="ShKT" evidence="8">
    <location>
        <begin position="187"/>
        <end position="222"/>
    </location>
</feature>
<dbReference type="InterPro" id="IPR034035">
    <property type="entry name" value="Astacin-like_dom"/>
</dbReference>
<dbReference type="EC" id="3.4.24.-" evidence="7"/>
<dbReference type="MEROPS" id="M12.A38"/>
<dbReference type="GO" id="GO:0004222">
    <property type="term" value="F:metalloendopeptidase activity"/>
    <property type="evidence" value="ECO:0000318"/>
    <property type="project" value="GO_Central"/>
</dbReference>
<dbReference type="Gene3D" id="1.10.10.1940">
    <property type="match status" value="1"/>
</dbReference>
<dbReference type="InterPro" id="IPR024079">
    <property type="entry name" value="MetalloPept_cat_dom_sf"/>
</dbReference>
<sequence length="222" mass="24800">STFTGHIEQNLADAIVQLQSHTCLKFVHYSGQANFIHITNTNGCSSKIGKMYYQTGPQTLSLGSGCNQVGVILHELLHAVGFWHEQSRSDRDKYVRINWENILDGFADQFDKYGSQTIDDIGMDYDYKSIMHYSRKAFTKNGNPTIEAIHDPNMEFSNGNILSPKDIIEINALYDCKSKYQCGKRACADSDATQCPLWAKAGECPKNAAWMKANCGKSCGFC</sequence>
<feature type="binding site" evidence="6">
    <location>
        <position position="74"/>
    </location>
    <ligand>
        <name>Zn(2+)</name>
        <dbReference type="ChEBI" id="CHEBI:29105"/>
        <note>catalytic</note>
    </ligand>
</feature>
<dbReference type="SUPFAM" id="SSF55486">
    <property type="entry name" value="Metalloproteases ('zincins'), catalytic domain"/>
    <property type="match status" value="1"/>
</dbReference>
<dbReference type="PANTHER" id="PTHR10127">
    <property type="entry name" value="DISCOIDIN, CUB, EGF, LAMININ , AND ZINC METALLOPROTEASE DOMAIN CONTAINING"/>
    <property type="match status" value="1"/>
</dbReference>
<gene>
    <name evidence="10" type="ORF">NEMVEDRAFT_v1g92285</name>
</gene>
<dbReference type="eggNOG" id="KOG3714">
    <property type="taxonomic scope" value="Eukaryota"/>
</dbReference>
<evidence type="ECO:0000313" key="11">
    <source>
        <dbReference type="Proteomes" id="UP000001593"/>
    </source>
</evidence>
<dbReference type="PROSITE" id="PS51670">
    <property type="entry name" value="SHKT"/>
    <property type="match status" value="1"/>
</dbReference>
<keyword evidence="2" id="KW-0800">Toxin</keyword>
<comment type="cofactor">
    <cofactor evidence="6 7">
        <name>Zn(2+)</name>
        <dbReference type="ChEBI" id="CHEBI:29105"/>
    </cofactor>
    <text evidence="6 7">Binds 1 zinc ion per subunit.</text>
</comment>
<feature type="binding site" evidence="6">
    <location>
        <position position="78"/>
    </location>
    <ligand>
        <name>Zn(2+)</name>
        <dbReference type="ChEBI" id="CHEBI:29105"/>
        <note>catalytic</note>
    </ligand>
</feature>
<dbReference type="InterPro" id="IPR001506">
    <property type="entry name" value="Peptidase_M12A"/>
</dbReference>
<dbReference type="Gene3D" id="3.40.390.10">
    <property type="entry name" value="Collagenase (Catalytic Domain)"/>
    <property type="match status" value="1"/>
</dbReference>
<dbReference type="InterPro" id="IPR003582">
    <property type="entry name" value="ShKT_dom"/>
</dbReference>
<dbReference type="PhylomeDB" id="A7RSP5"/>
<evidence type="ECO:0000313" key="10">
    <source>
        <dbReference type="EMBL" id="EDO45453.1"/>
    </source>
</evidence>
<dbReference type="InterPro" id="IPR006026">
    <property type="entry name" value="Peptidase_Metallo"/>
</dbReference>
<dbReference type="GO" id="GO:0008270">
    <property type="term" value="F:zinc ion binding"/>
    <property type="evidence" value="ECO:0007669"/>
    <property type="project" value="UniProtKB-UniRule"/>
</dbReference>
<evidence type="ECO:0000256" key="7">
    <source>
        <dbReference type="RuleBase" id="RU361183"/>
    </source>
</evidence>
<dbReference type="AlphaFoldDB" id="A7RSP5"/>
<keyword evidence="6 7" id="KW-0862">Zinc</keyword>
<keyword evidence="4 6" id="KW-0378">Hydrolase</keyword>